<proteinExistence type="predicted"/>
<dbReference type="EMBL" id="GL378337">
    <property type="protein sequence ID" value="EFJ48981.1"/>
    <property type="molecule type" value="Genomic_DNA"/>
</dbReference>
<organism evidence="3">
    <name type="scientific">Volvox carteri f. nagariensis</name>
    <dbReference type="NCBI Taxonomy" id="3068"/>
    <lineage>
        <taxon>Eukaryota</taxon>
        <taxon>Viridiplantae</taxon>
        <taxon>Chlorophyta</taxon>
        <taxon>core chlorophytes</taxon>
        <taxon>Chlorophyceae</taxon>
        <taxon>CS clade</taxon>
        <taxon>Chlamydomonadales</taxon>
        <taxon>Volvocaceae</taxon>
        <taxon>Volvox</taxon>
    </lineage>
</organism>
<gene>
    <name evidence="2" type="ORF">VOLCADRAFT_90355</name>
</gene>
<evidence type="ECO:0000256" key="1">
    <source>
        <dbReference type="SAM" id="MobiDB-lite"/>
    </source>
</evidence>
<evidence type="ECO:0000313" key="3">
    <source>
        <dbReference type="Proteomes" id="UP000001058"/>
    </source>
</evidence>
<reference evidence="2 3" key="1">
    <citation type="journal article" date="2010" name="Science">
        <title>Genomic analysis of organismal complexity in the multicellular green alga Volvox carteri.</title>
        <authorList>
            <person name="Prochnik S.E."/>
            <person name="Umen J."/>
            <person name="Nedelcu A.M."/>
            <person name="Hallmann A."/>
            <person name="Miller S.M."/>
            <person name="Nishii I."/>
            <person name="Ferris P."/>
            <person name="Kuo A."/>
            <person name="Mitros T."/>
            <person name="Fritz-Laylin L.K."/>
            <person name="Hellsten U."/>
            <person name="Chapman J."/>
            <person name="Simakov O."/>
            <person name="Rensing S.A."/>
            <person name="Terry A."/>
            <person name="Pangilinan J."/>
            <person name="Kapitonov V."/>
            <person name="Jurka J."/>
            <person name="Salamov A."/>
            <person name="Shapiro H."/>
            <person name="Schmutz J."/>
            <person name="Grimwood J."/>
            <person name="Lindquist E."/>
            <person name="Lucas S."/>
            <person name="Grigoriev I.V."/>
            <person name="Schmitt R."/>
            <person name="Kirk D."/>
            <person name="Rokhsar D.S."/>
        </authorList>
    </citation>
    <scope>NUCLEOTIDE SEQUENCE [LARGE SCALE GENOMIC DNA]</scope>
    <source>
        <strain evidence="3">f. Nagariensis / Eve</strain>
    </source>
</reference>
<accession>D8TU56</accession>
<name>D8TU56_VOLCA</name>
<dbReference type="InParanoid" id="D8TU56"/>
<dbReference type="GeneID" id="9619226"/>
<protein>
    <submittedName>
        <fullName evidence="2">Uncharacterized protein</fullName>
    </submittedName>
</protein>
<dbReference type="KEGG" id="vcn:VOLCADRAFT_90355"/>
<dbReference type="Proteomes" id="UP000001058">
    <property type="component" value="Unassembled WGS sequence"/>
</dbReference>
<feature type="compositionally biased region" description="Polar residues" evidence="1">
    <location>
        <begin position="98"/>
        <end position="110"/>
    </location>
</feature>
<feature type="region of interest" description="Disordered" evidence="1">
    <location>
        <begin position="55"/>
        <end position="74"/>
    </location>
</feature>
<keyword evidence="3" id="KW-1185">Reference proteome</keyword>
<sequence length="110" mass="11558">MGHGNINWHASGCNPTPNWRKSAARRRDSEAASVGSGSLAVVIVTDTLDNENVLSDISGSYGEDEGWRTSSDEEDAVEAAGGFAGNYGDEDAAEEAHNSYNSGAQPIQDI</sequence>
<evidence type="ECO:0000313" key="2">
    <source>
        <dbReference type="EMBL" id="EFJ48981.1"/>
    </source>
</evidence>
<feature type="region of interest" description="Disordered" evidence="1">
    <location>
        <begin position="82"/>
        <end position="110"/>
    </location>
</feature>
<dbReference type="RefSeq" id="XP_002949878.1">
    <property type="nucleotide sequence ID" value="XM_002949832.1"/>
</dbReference>
<dbReference type="AlphaFoldDB" id="D8TU56"/>
<feature type="region of interest" description="Disordered" evidence="1">
    <location>
        <begin position="1"/>
        <end position="36"/>
    </location>
</feature>